<dbReference type="SMART" id="SM00448">
    <property type="entry name" value="REC"/>
    <property type="match status" value="1"/>
</dbReference>
<evidence type="ECO:0000256" key="1">
    <source>
        <dbReference type="ARBA" id="ARBA00000085"/>
    </source>
</evidence>
<evidence type="ECO:0000256" key="2">
    <source>
        <dbReference type="ARBA" id="ARBA00004651"/>
    </source>
</evidence>
<name>A0A1Q8EPP7_9PSED</name>
<evidence type="ECO:0000256" key="9">
    <source>
        <dbReference type="ARBA" id="ARBA00022989"/>
    </source>
</evidence>
<comment type="caution">
    <text evidence="18">The sequence shown here is derived from an EMBL/GenBank/DDBJ whole genome shotgun (WGS) entry which is preliminary data.</text>
</comment>
<keyword evidence="7" id="KW-0547">Nucleotide-binding</keyword>
<dbReference type="GO" id="GO:0000155">
    <property type="term" value="F:phosphorelay sensor kinase activity"/>
    <property type="evidence" value="ECO:0007669"/>
    <property type="project" value="InterPro"/>
</dbReference>
<evidence type="ECO:0000259" key="15">
    <source>
        <dbReference type="PROSITE" id="PS50109"/>
    </source>
</evidence>
<feature type="domain" description="HPt" evidence="17">
    <location>
        <begin position="987"/>
        <end position="1084"/>
    </location>
</feature>
<dbReference type="EC" id="2.7.13.3" evidence="3"/>
<evidence type="ECO:0000256" key="11">
    <source>
        <dbReference type="ARBA" id="ARBA00023136"/>
    </source>
</evidence>
<evidence type="ECO:0000256" key="13">
    <source>
        <dbReference type="PROSITE-ProRule" id="PRU00169"/>
    </source>
</evidence>
<dbReference type="Pfam" id="PF01627">
    <property type="entry name" value="Hpt"/>
    <property type="match status" value="1"/>
</dbReference>
<evidence type="ECO:0000313" key="19">
    <source>
        <dbReference type="Proteomes" id="UP000185578"/>
    </source>
</evidence>
<evidence type="ECO:0000259" key="17">
    <source>
        <dbReference type="PROSITE" id="PS50894"/>
    </source>
</evidence>
<dbReference type="InterPro" id="IPR008207">
    <property type="entry name" value="Sig_transdc_His_kin_Hpt_dom"/>
</dbReference>
<dbReference type="EMBL" id="MSCT01000011">
    <property type="protein sequence ID" value="OLF53765.1"/>
    <property type="molecule type" value="Genomic_DNA"/>
</dbReference>
<dbReference type="SUPFAM" id="SSF55874">
    <property type="entry name" value="ATPase domain of HSP90 chaperone/DNA topoisomerase II/histidine kinase"/>
    <property type="match status" value="1"/>
</dbReference>
<evidence type="ECO:0000256" key="12">
    <source>
        <dbReference type="PROSITE-ProRule" id="PRU00110"/>
    </source>
</evidence>
<dbReference type="PANTHER" id="PTHR45339">
    <property type="entry name" value="HYBRID SIGNAL TRANSDUCTION HISTIDINE KINASE J"/>
    <property type="match status" value="1"/>
</dbReference>
<dbReference type="RefSeq" id="WP_075119902.1">
    <property type="nucleotide sequence ID" value="NZ_MSCT01000011.1"/>
</dbReference>
<evidence type="ECO:0000256" key="14">
    <source>
        <dbReference type="SAM" id="Phobius"/>
    </source>
</evidence>
<dbReference type="SUPFAM" id="SSF52172">
    <property type="entry name" value="CheY-like"/>
    <property type="match status" value="1"/>
</dbReference>
<dbReference type="InterPro" id="IPR003661">
    <property type="entry name" value="HisK_dim/P_dom"/>
</dbReference>
<organism evidence="18 19">
    <name type="scientific">Pseudomonas chlororaphis</name>
    <dbReference type="NCBI Taxonomy" id="587753"/>
    <lineage>
        <taxon>Bacteria</taxon>
        <taxon>Pseudomonadati</taxon>
        <taxon>Pseudomonadota</taxon>
        <taxon>Gammaproteobacteria</taxon>
        <taxon>Pseudomonadales</taxon>
        <taxon>Pseudomonadaceae</taxon>
        <taxon>Pseudomonas</taxon>
    </lineage>
</organism>
<dbReference type="SUPFAM" id="SSF47226">
    <property type="entry name" value="Histidine-containing phosphotransfer domain, HPT domain"/>
    <property type="match status" value="1"/>
</dbReference>
<dbReference type="Gene3D" id="1.20.120.160">
    <property type="entry name" value="HPT domain"/>
    <property type="match status" value="1"/>
</dbReference>
<evidence type="ECO:0000256" key="7">
    <source>
        <dbReference type="ARBA" id="ARBA00022741"/>
    </source>
</evidence>
<dbReference type="FunFam" id="3.30.565.10:FF:000010">
    <property type="entry name" value="Sensor histidine kinase RcsC"/>
    <property type="match status" value="1"/>
</dbReference>
<feature type="domain" description="Response regulatory" evidence="16">
    <location>
        <begin position="850"/>
        <end position="964"/>
    </location>
</feature>
<dbReference type="GO" id="GO:0005524">
    <property type="term" value="F:ATP binding"/>
    <property type="evidence" value="ECO:0007669"/>
    <property type="project" value="UniProtKB-KW"/>
</dbReference>
<accession>A0A1Q8EPP7</accession>
<dbReference type="InterPro" id="IPR036097">
    <property type="entry name" value="HisK_dim/P_sf"/>
</dbReference>
<keyword evidence="6 14" id="KW-0812">Transmembrane</keyword>
<dbReference type="CDD" id="cd16922">
    <property type="entry name" value="HATPase_EvgS-ArcB-TorS-like"/>
    <property type="match status" value="1"/>
</dbReference>
<evidence type="ECO:0000259" key="16">
    <source>
        <dbReference type="PROSITE" id="PS50110"/>
    </source>
</evidence>
<feature type="modified residue" description="Phosphohistidine" evidence="12">
    <location>
        <position position="1026"/>
    </location>
</feature>
<dbReference type="InterPro" id="IPR005467">
    <property type="entry name" value="His_kinase_dom"/>
</dbReference>
<feature type="modified residue" description="4-aspartylphosphate" evidence="13">
    <location>
        <position position="899"/>
    </location>
</feature>
<keyword evidence="10" id="KW-0902">Two-component regulatory system</keyword>
<dbReference type="CDD" id="cd17546">
    <property type="entry name" value="REC_hyHK_CKI1_RcsC-like"/>
    <property type="match status" value="1"/>
</dbReference>
<dbReference type="Pfam" id="PF02518">
    <property type="entry name" value="HATPase_c"/>
    <property type="match status" value="1"/>
</dbReference>
<reference evidence="18 19" key="1">
    <citation type="submission" date="2016-12" db="EMBL/GenBank/DDBJ databases">
        <authorList>
            <person name="Song W.-J."/>
            <person name="Kurnit D.M."/>
        </authorList>
    </citation>
    <scope>NUCLEOTIDE SEQUENCE [LARGE SCALE GENOMIC DNA]</scope>
    <source>
        <strain evidence="18 19">PCL1601</strain>
    </source>
</reference>
<evidence type="ECO:0000256" key="6">
    <source>
        <dbReference type="ARBA" id="ARBA00022692"/>
    </source>
</evidence>
<dbReference type="Gene3D" id="3.40.50.2300">
    <property type="match status" value="1"/>
</dbReference>
<dbReference type="PROSITE" id="PS50109">
    <property type="entry name" value="HIS_KIN"/>
    <property type="match status" value="1"/>
</dbReference>
<sequence length="1086" mass="119893">MPINQSKVGRLARVSLRLHFGLILSLLLCVFFVVAGYWVSYKVFRGEWVKANYHFLGFVGRAYDHEIFLLRAINASVAPEYNPLVQLAKPELSKSVDGEALIYTGQASQYSTTFSIVMPRSQEGPDPLGHSLALGIGLANVYSDFWSGSSFLAPQMFLLDPDRHIDIALPSIDPEPSRESIVQGDVVPVLQRIKRTIERQPPQHYDLLVHWAPAERYTETGDEQLLAYVSVPRANTGRWSERLPGELVAATLVDLREPDEIAVRIDQEMFDSVTFDSIDLVAPDGTFVLGSAGGGIFTYENGFHLTSSGLVIKRSAGPVGAWQALYRISFMRLVEHARWQLLSLAGLLAACIFSGWGIASWYRRRIVLPARSHYSELRSNHDFNHSLLQTVPLALCVLKGHEQVTCNSLFSDWLEQEQPITTLMSDWLMFDGDQPLTGEGCLMIGERAFHVRYAPTVYQHEEVLLCTFTDVTEHRAAAATLVLGRQVADAASAEKSRFVATVSHEIRTPLYGVLGTLELLGLTELTPQQRAYLLTIDHSSDLLLHVINDVLDMSKIESGQLQIQLMDFNPLHMLEELVRGFCERAANKGLALYTCIDPQVPSRLSGDSHRLRQVIGNLLSNAIKFTDKGYVAIHLTVAAQQADSVQLSWRVIDSGPGIEEAARRRLFEPFYQVDNQRHSITGAGLGLPICASLCELMGATLHVCSEVGQGSEFSVGLSLARARDQDAPWRLSGLAGRKVVVRSPFPDLTDSLCAWLEHFGARTSIQEDLDLEQPDAVLDVMPEAGANLQWGGPTVFARHDFALLERIGKDVLVNQHSLAAVLRGVLLAMTGELPEPEQAQASPRHDLGLRVLLVEDNPVNQALMREQLENIGCQVALAGNGREALLSLERQTFDLILTDVNMPLMDGYELTEAVRRDDSRIPIIGVTANALREEGEHCIRVGMNSWLSKPISIDGLYLCLKAVAVPAPVGETLATVVEPFTEPVVDPLQVPPRMLALFTQTLRQDLDELKAATRPYDAGEVARLLHRIRSSLSVGKARSLIRLSKELEAQAESRGQDAMVLALRHFVERVEAALALLDGAAQGPLP</sequence>
<comment type="subcellular location">
    <subcellularLocation>
        <location evidence="2">Cell membrane</location>
        <topology evidence="2">Multi-pass membrane protein</topology>
    </subcellularLocation>
</comment>
<dbReference type="SMART" id="SM00388">
    <property type="entry name" value="HisKA"/>
    <property type="match status" value="1"/>
</dbReference>
<dbReference type="SUPFAM" id="SSF47384">
    <property type="entry name" value="Homodimeric domain of signal transducing histidine kinase"/>
    <property type="match status" value="1"/>
</dbReference>
<keyword evidence="11 14" id="KW-0472">Membrane</keyword>
<dbReference type="InterPro" id="IPR004358">
    <property type="entry name" value="Sig_transdc_His_kin-like_C"/>
</dbReference>
<evidence type="ECO:0000256" key="10">
    <source>
        <dbReference type="ARBA" id="ARBA00023012"/>
    </source>
</evidence>
<dbReference type="Proteomes" id="UP000185578">
    <property type="component" value="Unassembled WGS sequence"/>
</dbReference>
<dbReference type="InterPro" id="IPR001789">
    <property type="entry name" value="Sig_transdc_resp-reg_receiver"/>
</dbReference>
<dbReference type="Pfam" id="PF00072">
    <property type="entry name" value="Response_reg"/>
    <property type="match status" value="1"/>
</dbReference>
<dbReference type="PROSITE" id="PS50894">
    <property type="entry name" value="HPT"/>
    <property type="match status" value="1"/>
</dbReference>
<evidence type="ECO:0000256" key="3">
    <source>
        <dbReference type="ARBA" id="ARBA00012438"/>
    </source>
</evidence>
<dbReference type="InterPro" id="IPR036890">
    <property type="entry name" value="HATPase_C_sf"/>
</dbReference>
<evidence type="ECO:0000313" key="18">
    <source>
        <dbReference type="EMBL" id="OLF53765.1"/>
    </source>
</evidence>
<dbReference type="InterPro" id="IPR011006">
    <property type="entry name" value="CheY-like_superfamily"/>
</dbReference>
<dbReference type="CDD" id="cd00082">
    <property type="entry name" value="HisKA"/>
    <property type="match status" value="1"/>
</dbReference>
<dbReference type="Gene3D" id="1.10.287.130">
    <property type="match status" value="1"/>
</dbReference>
<keyword evidence="4" id="KW-1003">Cell membrane</keyword>
<dbReference type="Gene3D" id="3.30.565.10">
    <property type="entry name" value="Histidine kinase-like ATPase, C-terminal domain"/>
    <property type="match status" value="1"/>
</dbReference>
<keyword evidence="5 13" id="KW-0597">Phosphoprotein</keyword>
<keyword evidence="9 14" id="KW-1133">Transmembrane helix</keyword>
<dbReference type="GO" id="GO:0005886">
    <property type="term" value="C:plasma membrane"/>
    <property type="evidence" value="ECO:0007669"/>
    <property type="project" value="UniProtKB-SubCell"/>
</dbReference>
<dbReference type="PRINTS" id="PR00344">
    <property type="entry name" value="BCTRLSENSOR"/>
</dbReference>
<protein>
    <recommendedName>
        <fullName evidence="3">histidine kinase</fullName>
        <ecNumber evidence="3">2.7.13.3</ecNumber>
    </recommendedName>
</protein>
<keyword evidence="8" id="KW-0067">ATP-binding</keyword>
<dbReference type="PROSITE" id="PS50110">
    <property type="entry name" value="RESPONSE_REGULATORY"/>
    <property type="match status" value="1"/>
</dbReference>
<dbReference type="SMART" id="SM00387">
    <property type="entry name" value="HATPase_c"/>
    <property type="match status" value="1"/>
</dbReference>
<comment type="catalytic activity">
    <reaction evidence="1">
        <text>ATP + protein L-histidine = ADP + protein N-phospho-L-histidine.</text>
        <dbReference type="EC" id="2.7.13.3"/>
    </reaction>
</comment>
<dbReference type="InterPro" id="IPR003594">
    <property type="entry name" value="HATPase_dom"/>
</dbReference>
<evidence type="ECO:0000256" key="8">
    <source>
        <dbReference type="ARBA" id="ARBA00022840"/>
    </source>
</evidence>
<dbReference type="InterPro" id="IPR036641">
    <property type="entry name" value="HPT_dom_sf"/>
</dbReference>
<evidence type="ECO:0000256" key="4">
    <source>
        <dbReference type="ARBA" id="ARBA00022475"/>
    </source>
</evidence>
<proteinExistence type="predicted"/>
<dbReference type="OrthoDB" id="9770795at2"/>
<evidence type="ECO:0000256" key="5">
    <source>
        <dbReference type="ARBA" id="ARBA00022553"/>
    </source>
</evidence>
<dbReference type="PANTHER" id="PTHR45339:SF1">
    <property type="entry name" value="HYBRID SIGNAL TRANSDUCTION HISTIDINE KINASE J"/>
    <property type="match status" value="1"/>
</dbReference>
<feature type="domain" description="Histidine kinase" evidence="15">
    <location>
        <begin position="501"/>
        <end position="721"/>
    </location>
</feature>
<dbReference type="Pfam" id="PF00512">
    <property type="entry name" value="HisKA"/>
    <property type="match status" value="1"/>
</dbReference>
<gene>
    <name evidence="18" type="ORF">BTN82_14945</name>
</gene>
<feature type="transmembrane region" description="Helical" evidence="14">
    <location>
        <begin position="20"/>
        <end position="40"/>
    </location>
</feature>
<dbReference type="AlphaFoldDB" id="A0A1Q8EPP7"/>